<feature type="transmembrane region" description="Helical" evidence="1">
    <location>
        <begin position="9"/>
        <end position="29"/>
    </location>
</feature>
<keyword evidence="1" id="KW-0472">Membrane</keyword>
<evidence type="ECO:0000313" key="2">
    <source>
        <dbReference type="EMBL" id="QGU07379.1"/>
    </source>
</evidence>
<dbReference type="RefSeq" id="WP_156230879.1">
    <property type="nucleotide sequence ID" value="NZ_CP046455.1"/>
</dbReference>
<reference evidence="2 3" key="1">
    <citation type="submission" date="2019-11" db="EMBL/GenBank/DDBJ databases">
        <title>Complete genome sequence of Corynebacterium kalinowskii 1959, a novel Corynebacterium species isolated from soil of a small paddock in Vilsendorf, Germany.</title>
        <authorList>
            <person name="Schaffert L."/>
            <person name="Ruwe M."/>
            <person name="Milse J."/>
            <person name="Hanuschka K."/>
            <person name="Ortseifen V."/>
            <person name="Droste J."/>
            <person name="Brandt D."/>
            <person name="Schlueter L."/>
            <person name="Kutter Y."/>
            <person name="Vinke S."/>
            <person name="Viehoefer P."/>
            <person name="Jacob L."/>
            <person name="Luebke N.-C."/>
            <person name="Schulte-Berndt E."/>
            <person name="Hain C."/>
            <person name="Linder M."/>
            <person name="Schmidt P."/>
            <person name="Wollenschlaeger L."/>
            <person name="Luttermann T."/>
            <person name="Thieme E."/>
            <person name="Hassa J."/>
            <person name="Haak M."/>
            <person name="Wittchen M."/>
            <person name="Mentz A."/>
            <person name="Persicke M."/>
            <person name="Busche T."/>
            <person name="Ruckert C."/>
        </authorList>
    </citation>
    <scope>NUCLEOTIDE SEQUENCE [LARGE SCALE GENOMIC DNA]</scope>
    <source>
        <strain evidence="2 3">2039</strain>
    </source>
</reference>
<proteinExistence type="predicted"/>
<feature type="transmembrane region" description="Helical" evidence="1">
    <location>
        <begin position="35"/>
        <end position="54"/>
    </location>
</feature>
<dbReference type="EMBL" id="CP046455">
    <property type="protein sequence ID" value="QGU07379.1"/>
    <property type="molecule type" value="Genomic_DNA"/>
</dbReference>
<dbReference type="AlphaFoldDB" id="A0A6B8VW70"/>
<feature type="transmembrane region" description="Helical" evidence="1">
    <location>
        <begin position="59"/>
        <end position="80"/>
    </location>
</feature>
<name>A0A6B8VW70_9CORY</name>
<evidence type="ECO:0000313" key="3">
    <source>
        <dbReference type="Proteomes" id="UP000424462"/>
    </source>
</evidence>
<organism evidence="2 3">
    <name type="scientific">Corynebacterium occultum</name>
    <dbReference type="NCBI Taxonomy" id="2675219"/>
    <lineage>
        <taxon>Bacteria</taxon>
        <taxon>Bacillati</taxon>
        <taxon>Actinomycetota</taxon>
        <taxon>Actinomycetes</taxon>
        <taxon>Mycobacteriales</taxon>
        <taxon>Corynebacteriaceae</taxon>
        <taxon>Corynebacterium</taxon>
    </lineage>
</organism>
<dbReference type="Proteomes" id="UP000424462">
    <property type="component" value="Chromosome"/>
</dbReference>
<sequence>MKNLPARISAWLCLAMIMLAWTYTFGLISPMTLSLTLRCILLFASATLFSVLIFRAPAWLLATLILLGVFAVVAGSYFLIEEPEGILTPALIPLGAGMILAVGTIQLYRRASKTR</sequence>
<gene>
    <name evidence="2" type="ORF">COCCU_07225</name>
</gene>
<evidence type="ECO:0000256" key="1">
    <source>
        <dbReference type="SAM" id="Phobius"/>
    </source>
</evidence>
<dbReference type="KEGG" id="cok:COCCU_07225"/>
<feature type="transmembrane region" description="Helical" evidence="1">
    <location>
        <begin position="86"/>
        <end position="108"/>
    </location>
</feature>
<accession>A0A6B8VW70</accession>
<keyword evidence="1" id="KW-0812">Transmembrane</keyword>
<keyword evidence="1" id="KW-1133">Transmembrane helix</keyword>
<keyword evidence="3" id="KW-1185">Reference proteome</keyword>
<protein>
    <submittedName>
        <fullName evidence="2">Uncharacterized protein</fullName>
    </submittedName>
</protein>